<evidence type="ECO:0000256" key="1">
    <source>
        <dbReference type="SAM" id="MobiDB-lite"/>
    </source>
</evidence>
<feature type="region of interest" description="Disordered" evidence="1">
    <location>
        <begin position="71"/>
        <end position="119"/>
    </location>
</feature>
<feature type="region of interest" description="Disordered" evidence="1">
    <location>
        <begin position="20"/>
        <end position="56"/>
    </location>
</feature>
<evidence type="ECO:0000313" key="3">
    <source>
        <dbReference type="Proteomes" id="UP000574390"/>
    </source>
</evidence>
<protein>
    <submittedName>
        <fullName evidence="2">Uncharacterized protein</fullName>
    </submittedName>
</protein>
<comment type="caution">
    <text evidence="2">The sequence shown here is derived from an EMBL/GenBank/DDBJ whole genome shotgun (WGS) entry which is preliminary data.</text>
</comment>
<dbReference type="EMBL" id="JABANM010023804">
    <property type="protein sequence ID" value="KAF4717276.1"/>
    <property type="molecule type" value="Genomic_DNA"/>
</dbReference>
<sequence length="135" mass="14577">MSEESRRILEYQPNTALPQLSVQRRCCDGGQPSLGEPARPTGLPKPSHLSSGDAFPSLSVPVLASEEIAAKPESLSTPSSMKAMEFPSFNTPQSAVSTAASATPNSPPCTPPEAKRRRKVVMNGRRMMELREELL</sequence>
<accession>A0A7J6RB94</accession>
<evidence type="ECO:0000313" key="2">
    <source>
        <dbReference type="EMBL" id="KAF4717276.1"/>
    </source>
</evidence>
<proteinExistence type="predicted"/>
<gene>
    <name evidence="2" type="ORF">FOZ62_013088</name>
</gene>
<dbReference type="Proteomes" id="UP000574390">
    <property type="component" value="Unassembled WGS sequence"/>
</dbReference>
<reference evidence="2 3" key="1">
    <citation type="submission" date="2020-04" db="EMBL/GenBank/DDBJ databases">
        <title>Perkinsus olseni comparative genomics.</title>
        <authorList>
            <person name="Bogema D.R."/>
        </authorList>
    </citation>
    <scope>NUCLEOTIDE SEQUENCE [LARGE SCALE GENOMIC DNA]</scope>
    <source>
        <strain evidence="2">ATCC PRA-205</strain>
    </source>
</reference>
<feature type="compositionally biased region" description="Polar residues" evidence="1">
    <location>
        <begin position="88"/>
        <end position="104"/>
    </location>
</feature>
<organism evidence="2 3">
    <name type="scientific">Perkinsus olseni</name>
    <name type="common">Perkinsus atlanticus</name>
    <dbReference type="NCBI Taxonomy" id="32597"/>
    <lineage>
        <taxon>Eukaryota</taxon>
        <taxon>Sar</taxon>
        <taxon>Alveolata</taxon>
        <taxon>Perkinsozoa</taxon>
        <taxon>Perkinsea</taxon>
        <taxon>Perkinsida</taxon>
        <taxon>Perkinsidae</taxon>
        <taxon>Perkinsus</taxon>
    </lineage>
</organism>
<name>A0A7J6RB94_PEROL</name>
<dbReference type="AlphaFoldDB" id="A0A7J6RB94"/>